<dbReference type="CDD" id="cd05466">
    <property type="entry name" value="PBP2_LTTR_substrate"/>
    <property type="match status" value="1"/>
</dbReference>
<evidence type="ECO:0000256" key="2">
    <source>
        <dbReference type="ARBA" id="ARBA00023015"/>
    </source>
</evidence>
<reference evidence="6 7" key="1">
    <citation type="submission" date="2014-12" db="EMBL/GenBank/DDBJ databases">
        <title>Genome sequencing of Photobacterium gaetbulicola AD005a.</title>
        <authorList>
            <person name="Adrian T.G.S."/>
            <person name="Chan K.G."/>
        </authorList>
    </citation>
    <scope>NUCLEOTIDE SEQUENCE [LARGE SCALE GENOMIC DNA]</scope>
    <source>
        <strain evidence="6 7">AD005a</strain>
    </source>
</reference>
<evidence type="ECO:0000259" key="5">
    <source>
        <dbReference type="PROSITE" id="PS50931"/>
    </source>
</evidence>
<comment type="caution">
    <text evidence="6">The sequence shown here is derived from an EMBL/GenBank/DDBJ whole genome shotgun (WGS) entry which is preliminary data.</text>
</comment>
<dbReference type="RefSeq" id="WP_039462612.1">
    <property type="nucleotide sequence ID" value="NZ_JWLZ01000159.1"/>
</dbReference>
<dbReference type="Gene3D" id="1.10.10.10">
    <property type="entry name" value="Winged helix-like DNA-binding domain superfamily/Winged helix DNA-binding domain"/>
    <property type="match status" value="1"/>
</dbReference>
<dbReference type="InterPro" id="IPR050950">
    <property type="entry name" value="HTH-type_LysR_regulators"/>
</dbReference>
<gene>
    <name evidence="6" type="ORF">RJ45_13250</name>
</gene>
<dbReference type="GO" id="GO:0003677">
    <property type="term" value="F:DNA binding"/>
    <property type="evidence" value="ECO:0007669"/>
    <property type="project" value="UniProtKB-KW"/>
</dbReference>
<keyword evidence="4" id="KW-0804">Transcription</keyword>
<dbReference type="PANTHER" id="PTHR30419:SF30">
    <property type="entry name" value="LYSR FAMILY TRANSCRIPTIONAL REGULATOR"/>
    <property type="match status" value="1"/>
</dbReference>
<proteinExistence type="inferred from homology"/>
<evidence type="ECO:0000256" key="4">
    <source>
        <dbReference type="ARBA" id="ARBA00023163"/>
    </source>
</evidence>
<dbReference type="InterPro" id="IPR036390">
    <property type="entry name" value="WH_DNA-bd_sf"/>
</dbReference>
<dbReference type="Pfam" id="PF00126">
    <property type="entry name" value="HTH_1"/>
    <property type="match status" value="1"/>
</dbReference>
<dbReference type="Pfam" id="PF03466">
    <property type="entry name" value="LysR_substrate"/>
    <property type="match status" value="1"/>
</dbReference>
<evidence type="ECO:0000313" key="6">
    <source>
        <dbReference type="EMBL" id="KHT63351.1"/>
    </source>
</evidence>
<dbReference type="PROSITE" id="PS50931">
    <property type="entry name" value="HTH_LYSR"/>
    <property type="match status" value="1"/>
</dbReference>
<organism evidence="6 7">
    <name type="scientific">Photobacterium gaetbulicola</name>
    <dbReference type="NCBI Taxonomy" id="1295392"/>
    <lineage>
        <taxon>Bacteria</taxon>
        <taxon>Pseudomonadati</taxon>
        <taxon>Pseudomonadota</taxon>
        <taxon>Gammaproteobacteria</taxon>
        <taxon>Vibrionales</taxon>
        <taxon>Vibrionaceae</taxon>
        <taxon>Photobacterium</taxon>
    </lineage>
</organism>
<dbReference type="GO" id="GO:0005829">
    <property type="term" value="C:cytosol"/>
    <property type="evidence" value="ECO:0007669"/>
    <property type="project" value="TreeGrafter"/>
</dbReference>
<evidence type="ECO:0000256" key="1">
    <source>
        <dbReference type="ARBA" id="ARBA00009437"/>
    </source>
</evidence>
<dbReference type="SUPFAM" id="SSF53850">
    <property type="entry name" value="Periplasmic binding protein-like II"/>
    <property type="match status" value="1"/>
</dbReference>
<accession>A0A0B9GX91</accession>
<dbReference type="GO" id="GO:0003700">
    <property type="term" value="F:DNA-binding transcription factor activity"/>
    <property type="evidence" value="ECO:0007669"/>
    <property type="project" value="InterPro"/>
</dbReference>
<dbReference type="PANTHER" id="PTHR30419">
    <property type="entry name" value="HTH-TYPE TRANSCRIPTIONAL REGULATOR YBHD"/>
    <property type="match status" value="1"/>
</dbReference>
<dbReference type="Gene3D" id="3.40.190.290">
    <property type="match status" value="1"/>
</dbReference>
<dbReference type="InterPro" id="IPR036388">
    <property type="entry name" value="WH-like_DNA-bd_sf"/>
</dbReference>
<evidence type="ECO:0000313" key="7">
    <source>
        <dbReference type="Proteomes" id="UP000031278"/>
    </source>
</evidence>
<evidence type="ECO:0000256" key="3">
    <source>
        <dbReference type="ARBA" id="ARBA00023125"/>
    </source>
</evidence>
<dbReference type="InterPro" id="IPR005119">
    <property type="entry name" value="LysR_subst-bd"/>
</dbReference>
<dbReference type="PRINTS" id="PR00039">
    <property type="entry name" value="HTHLYSR"/>
</dbReference>
<protein>
    <submittedName>
        <fullName evidence="6">LysR family transcriptional regulator</fullName>
    </submittedName>
</protein>
<sequence>MDIRQLNYFVTLADTANFTRAAAKLHIAQPALSIAVKKFEEQLGIVLFDRNERRVSLTPEGEVLLRHARLILQSVHDATVAMEELKGLTKGEVKLGVPSSLGSYYLPDILMGFKSQYPNLKLTIVEAGTQTIRQMLLDKELDLGIIHCDHVPDRLATEHLLTTQMVAAVHPENPLATLDKIDFKTFFEQELVMFKPGYFHREYIDRICQENNVEPNIAFETNLLPMILKIVRNDFAVAALLDMVTENEPGLVPIPFEQPVILNIAIAWRKDGYLSVADKAFMEYVKNNRQM</sequence>
<name>A0A0B9GX91_9GAMM</name>
<dbReference type="EMBL" id="JWLZ01000159">
    <property type="protein sequence ID" value="KHT63351.1"/>
    <property type="molecule type" value="Genomic_DNA"/>
</dbReference>
<dbReference type="FunFam" id="1.10.10.10:FF:000001">
    <property type="entry name" value="LysR family transcriptional regulator"/>
    <property type="match status" value="1"/>
</dbReference>
<keyword evidence="2" id="KW-0805">Transcription regulation</keyword>
<comment type="similarity">
    <text evidence="1">Belongs to the LysR transcriptional regulatory family.</text>
</comment>
<feature type="domain" description="HTH lysR-type" evidence="5">
    <location>
        <begin position="1"/>
        <end position="58"/>
    </location>
</feature>
<dbReference type="SUPFAM" id="SSF46785">
    <property type="entry name" value="Winged helix' DNA-binding domain"/>
    <property type="match status" value="1"/>
</dbReference>
<dbReference type="InterPro" id="IPR000847">
    <property type="entry name" value="LysR_HTH_N"/>
</dbReference>
<dbReference type="Proteomes" id="UP000031278">
    <property type="component" value="Unassembled WGS sequence"/>
</dbReference>
<keyword evidence="3" id="KW-0238">DNA-binding</keyword>
<dbReference type="AlphaFoldDB" id="A0A0B9GX91"/>